<dbReference type="Pfam" id="PF03550">
    <property type="entry name" value="LolB"/>
    <property type="match status" value="1"/>
</dbReference>
<evidence type="ECO:0000256" key="10">
    <source>
        <dbReference type="ARBA" id="ARBA00023186"/>
    </source>
</evidence>
<evidence type="ECO:0000256" key="3">
    <source>
        <dbReference type="ARBA" id="ARBA00011245"/>
    </source>
</evidence>
<dbReference type="STRING" id="676599.ARC20_15320"/>
<dbReference type="EMBL" id="LLXU01000124">
    <property type="protein sequence ID" value="KRG38144.1"/>
    <property type="molecule type" value="Genomic_DNA"/>
</dbReference>
<keyword evidence="6 13" id="KW-0732">Signal</keyword>
<evidence type="ECO:0000256" key="13">
    <source>
        <dbReference type="HAMAP-Rule" id="MF_00233"/>
    </source>
</evidence>
<comment type="caution">
    <text evidence="15">The sequence shown here is derived from an EMBL/GenBank/DDBJ whole genome shotgun (WGS) entry which is preliminary data.</text>
</comment>
<sequence length="214" mass="23080">MSFRGQALSLVWVAALLSACAGPAPRPSAPAASVPVSAEALQAEVARQAWLRAHPDWSFQGRAAISKGRNGGSGRVDWRQTGRDYRIQLSAPVTRQSWVLSGEGATGQARLEGVEGGPRTGDDAQEMLFQATGWQIPVEGLPAWVRGLVDDGQAGVVRDAEGRPAALEQAGWRVDYQEWFPAEADRPALPKRIEARMGDAKVRLVFDQWDVASP</sequence>
<proteinExistence type="inferred from homology"/>
<evidence type="ECO:0000256" key="6">
    <source>
        <dbReference type="ARBA" id="ARBA00022729"/>
    </source>
</evidence>
<accession>A0A0Q9ZYZ4</accession>
<dbReference type="Proteomes" id="UP000051802">
    <property type="component" value="Unassembled WGS sequence"/>
</dbReference>
<gene>
    <name evidence="13" type="primary">lolB</name>
    <name evidence="15" type="ORF">ARC20_15320</name>
</gene>
<comment type="subcellular location">
    <subcellularLocation>
        <location evidence="1 13">Cell outer membrane</location>
        <topology evidence="1 13">Lipid-anchor</topology>
    </subcellularLocation>
</comment>
<evidence type="ECO:0000313" key="15">
    <source>
        <dbReference type="EMBL" id="KRG38144.1"/>
    </source>
</evidence>
<dbReference type="GO" id="GO:0015031">
    <property type="term" value="P:protein transport"/>
    <property type="evidence" value="ECO:0007669"/>
    <property type="project" value="UniProtKB-KW"/>
</dbReference>
<comment type="subunit">
    <text evidence="3 13">Monomer.</text>
</comment>
<dbReference type="InterPro" id="IPR029046">
    <property type="entry name" value="LolA/LolB/LppX"/>
</dbReference>
<keyword evidence="12 13" id="KW-0449">Lipoprotein</keyword>
<reference evidence="15 16" key="1">
    <citation type="submission" date="2015-10" db="EMBL/GenBank/DDBJ databases">
        <title>Genome sequencing and analysis of members of genus Stenotrophomonas.</title>
        <authorList>
            <person name="Patil P.P."/>
            <person name="Midha S."/>
            <person name="Patil P.B."/>
        </authorList>
    </citation>
    <scope>NUCLEOTIDE SEQUENCE [LARGE SCALE GENOMIC DNA]</scope>
    <source>
        <strain evidence="15 16">JCM 16536</strain>
    </source>
</reference>
<comment type="similarity">
    <text evidence="2 13">Belongs to the LolB family.</text>
</comment>
<evidence type="ECO:0000256" key="4">
    <source>
        <dbReference type="ARBA" id="ARBA00016202"/>
    </source>
</evidence>
<evidence type="ECO:0000256" key="11">
    <source>
        <dbReference type="ARBA" id="ARBA00023237"/>
    </source>
</evidence>
<keyword evidence="9 13" id="KW-0564">Palmitate</keyword>
<keyword evidence="11 13" id="KW-0998">Cell outer membrane</keyword>
<evidence type="ECO:0000256" key="1">
    <source>
        <dbReference type="ARBA" id="ARBA00004459"/>
    </source>
</evidence>
<evidence type="ECO:0000256" key="7">
    <source>
        <dbReference type="ARBA" id="ARBA00022927"/>
    </source>
</evidence>
<dbReference type="GO" id="GO:0044874">
    <property type="term" value="P:lipoprotein localization to outer membrane"/>
    <property type="evidence" value="ECO:0007669"/>
    <property type="project" value="UniProtKB-UniRule"/>
</dbReference>
<name>A0A0Q9ZYZ4_9GAMM</name>
<comment type="function">
    <text evidence="13">Plays a critical role in the incorporation of lipoproteins in the outer membrane after they are released by the LolA protein.</text>
</comment>
<dbReference type="InterPro" id="IPR004565">
    <property type="entry name" value="OM_lipoprot_LolB"/>
</dbReference>
<protein>
    <recommendedName>
        <fullName evidence="4 13">Outer-membrane lipoprotein LolB</fullName>
    </recommendedName>
</protein>
<dbReference type="AlphaFoldDB" id="A0A0Q9ZYZ4"/>
<dbReference type="NCBIfam" id="TIGR00548">
    <property type="entry name" value="lolB"/>
    <property type="match status" value="1"/>
</dbReference>
<dbReference type="RefSeq" id="WP_057648848.1">
    <property type="nucleotide sequence ID" value="NZ_LLXU01000124.1"/>
</dbReference>
<evidence type="ECO:0000256" key="8">
    <source>
        <dbReference type="ARBA" id="ARBA00023136"/>
    </source>
</evidence>
<dbReference type="PROSITE" id="PS51257">
    <property type="entry name" value="PROKAR_LIPOPROTEIN"/>
    <property type="match status" value="1"/>
</dbReference>
<evidence type="ECO:0000256" key="2">
    <source>
        <dbReference type="ARBA" id="ARBA00009696"/>
    </source>
</evidence>
<feature type="chain" id="PRO_5008852957" description="Outer-membrane lipoprotein LolB" evidence="14">
    <location>
        <begin position="22"/>
        <end position="214"/>
    </location>
</feature>
<evidence type="ECO:0000313" key="16">
    <source>
        <dbReference type="Proteomes" id="UP000051802"/>
    </source>
</evidence>
<organism evidence="15 16">
    <name type="scientific">Stenotrophomonas panacihumi</name>
    <dbReference type="NCBI Taxonomy" id="676599"/>
    <lineage>
        <taxon>Bacteria</taxon>
        <taxon>Pseudomonadati</taxon>
        <taxon>Pseudomonadota</taxon>
        <taxon>Gammaproteobacteria</taxon>
        <taxon>Lysobacterales</taxon>
        <taxon>Lysobacteraceae</taxon>
        <taxon>Stenotrophomonas</taxon>
    </lineage>
</organism>
<keyword evidence="16" id="KW-1185">Reference proteome</keyword>
<keyword evidence="7 13" id="KW-0653">Protein transport</keyword>
<feature type="signal peptide" evidence="14">
    <location>
        <begin position="1"/>
        <end position="21"/>
    </location>
</feature>
<keyword evidence="8 13" id="KW-0472">Membrane</keyword>
<evidence type="ECO:0000256" key="9">
    <source>
        <dbReference type="ARBA" id="ARBA00023139"/>
    </source>
</evidence>
<dbReference type="HAMAP" id="MF_00233">
    <property type="entry name" value="LolB"/>
    <property type="match status" value="1"/>
</dbReference>
<dbReference type="CDD" id="cd16326">
    <property type="entry name" value="LolB"/>
    <property type="match status" value="1"/>
</dbReference>
<evidence type="ECO:0000256" key="5">
    <source>
        <dbReference type="ARBA" id="ARBA00022448"/>
    </source>
</evidence>
<evidence type="ECO:0000256" key="14">
    <source>
        <dbReference type="SAM" id="SignalP"/>
    </source>
</evidence>
<keyword evidence="5 13" id="KW-0813">Transport</keyword>
<dbReference type="Gene3D" id="2.50.20.10">
    <property type="entry name" value="Lipoprotein localisation LolA/LolB/LppX"/>
    <property type="match status" value="1"/>
</dbReference>
<evidence type="ECO:0000256" key="12">
    <source>
        <dbReference type="ARBA" id="ARBA00023288"/>
    </source>
</evidence>
<dbReference type="GO" id="GO:0009279">
    <property type="term" value="C:cell outer membrane"/>
    <property type="evidence" value="ECO:0007669"/>
    <property type="project" value="UniProtKB-SubCell"/>
</dbReference>
<keyword evidence="10 13" id="KW-0143">Chaperone</keyword>
<dbReference type="SUPFAM" id="SSF89392">
    <property type="entry name" value="Prokaryotic lipoproteins and lipoprotein localization factors"/>
    <property type="match status" value="1"/>
</dbReference>
<dbReference type="OrthoDB" id="9797618at2"/>